<name>A0A4Y8ZJT1_9MICC</name>
<keyword evidence="3" id="KW-1185">Reference proteome</keyword>
<dbReference type="AlphaFoldDB" id="A0A4Y8ZJT1"/>
<comment type="caution">
    <text evidence="2">The sequence shown here is derived from an EMBL/GenBank/DDBJ whole genome shotgun (WGS) entry which is preliminary data.</text>
</comment>
<sequence>MHKAPPPERDSRLPFTVLLADAPGQPIEIHDHSVGLHMVLVEKSSVHWLNTDWDVTGVYLLLDLVQADGSFGAYVGKSPAGVRSRLQQHEREKSWNRALLIRRSTLHGLTSAQAGWLEGDLHELLRASERAVLSNSVTPGDDTVPSYDQTILESFRDPIVRVLRLLGYETESVDSSSPAGGTQQRRSSKYAGIQLADLIGTDLLHAGDRLISVNSSWPASASVNSDGTISCNATSYTSPSAAAAAVRGGAANGWDFWAVEGPGKSVRLATLREQYFEQREAEGSDT</sequence>
<dbReference type="EMBL" id="JACHMW010000001">
    <property type="protein sequence ID" value="MBB5849825.1"/>
    <property type="molecule type" value="Genomic_DNA"/>
</dbReference>
<gene>
    <name evidence="2" type="ORF">HDA33_002389</name>
</gene>
<evidence type="ECO:0000313" key="2">
    <source>
        <dbReference type="EMBL" id="MBB5849825.1"/>
    </source>
</evidence>
<feature type="domain" description="RAMA" evidence="1">
    <location>
        <begin position="181"/>
        <end position="280"/>
    </location>
</feature>
<accession>A0A4Y8ZJT1</accession>
<evidence type="ECO:0000313" key="3">
    <source>
        <dbReference type="Proteomes" id="UP000567246"/>
    </source>
</evidence>
<dbReference type="Proteomes" id="UP000567246">
    <property type="component" value="Unassembled WGS sequence"/>
</dbReference>
<protein>
    <recommendedName>
        <fullName evidence="1">RAMA domain-containing protein</fullName>
    </recommendedName>
</protein>
<dbReference type="InterPro" id="IPR040843">
    <property type="entry name" value="RAMA"/>
</dbReference>
<dbReference type="Pfam" id="PF18755">
    <property type="entry name" value="RAMA"/>
    <property type="match status" value="1"/>
</dbReference>
<proteinExistence type="predicted"/>
<organism evidence="2 3">
    <name type="scientific">Micrococcus endophyticus</name>
    <dbReference type="NCBI Taxonomy" id="455343"/>
    <lineage>
        <taxon>Bacteria</taxon>
        <taxon>Bacillati</taxon>
        <taxon>Actinomycetota</taxon>
        <taxon>Actinomycetes</taxon>
        <taxon>Micrococcales</taxon>
        <taxon>Micrococcaceae</taxon>
        <taxon>Micrococcus</taxon>
    </lineage>
</organism>
<evidence type="ECO:0000259" key="1">
    <source>
        <dbReference type="Pfam" id="PF18755"/>
    </source>
</evidence>
<reference evidence="2 3" key="1">
    <citation type="submission" date="2020-08" db="EMBL/GenBank/DDBJ databases">
        <title>Sequencing the genomes of 1000 actinobacteria strains.</title>
        <authorList>
            <person name="Klenk H.-P."/>
        </authorList>
    </citation>
    <scope>NUCLEOTIDE SEQUENCE [LARGE SCALE GENOMIC DNA]</scope>
    <source>
        <strain evidence="2 3">DSM 17945</strain>
    </source>
</reference>
<dbReference type="RefSeq" id="WP_184173536.1">
    <property type="nucleotide sequence ID" value="NZ_BAABAG010000006.1"/>
</dbReference>